<dbReference type="AlphaFoldDB" id="A0A8J7PJV2"/>
<reference evidence="2" key="1">
    <citation type="submission" date="2021-02" db="EMBL/GenBank/DDBJ databases">
        <title>Thiocyanate and organic carbon inputs drive convergent selection for specific autotrophic Afipia and Thiobacillus strains within complex microbiomes.</title>
        <authorList>
            <person name="Huddy R.J."/>
            <person name="Sachdeva R."/>
            <person name="Kadzinga F."/>
            <person name="Kantor R.S."/>
            <person name="Harrison S.T.L."/>
            <person name="Banfield J.F."/>
        </authorList>
    </citation>
    <scope>NUCLEOTIDE SEQUENCE</scope>
    <source>
        <strain evidence="2">SCN18_10_11_15_R4_P_38_20</strain>
    </source>
</reference>
<dbReference type="EMBL" id="JAFKGL010000025">
    <property type="protein sequence ID" value="MBN9413510.1"/>
    <property type="molecule type" value="Genomic_DNA"/>
</dbReference>
<dbReference type="Proteomes" id="UP000664414">
    <property type="component" value="Unassembled WGS sequence"/>
</dbReference>
<protein>
    <submittedName>
        <fullName evidence="2">MBL fold metallo-hydrolase</fullName>
    </submittedName>
</protein>
<gene>
    <name evidence="2" type="ORF">J0H12_06285</name>
</gene>
<dbReference type="CDD" id="cd07715">
    <property type="entry name" value="TaR3-like_MBL-fold"/>
    <property type="match status" value="1"/>
</dbReference>
<evidence type="ECO:0000313" key="2">
    <source>
        <dbReference type="EMBL" id="MBN9413510.1"/>
    </source>
</evidence>
<feature type="domain" description="Metallo-beta-lactamase" evidence="1">
    <location>
        <begin position="40"/>
        <end position="241"/>
    </location>
</feature>
<evidence type="ECO:0000259" key="1">
    <source>
        <dbReference type="Pfam" id="PF12706"/>
    </source>
</evidence>
<organism evidence="2 3">
    <name type="scientific">Candidatus Paracaedimonas acanthamoebae</name>
    <dbReference type="NCBI Taxonomy" id="244581"/>
    <lineage>
        <taxon>Bacteria</taxon>
        <taxon>Pseudomonadati</taxon>
        <taxon>Pseudomonadota</taxon>
        <taxon>Alphaproteobacteria</taxon>
        <taxon>Holosporales</taxon>
        <taxon>Caedimonadaceae</taxon>
        <taxon>Candidatus Paracaedimonas</taxon>
    </lineage>
</organism>
<accession>A0A8J7PJV2</accession>
<dbReference type="PANTHER" id="PTHR42663:SF4">
    <property type="entry name" value="SLL1036 PROTEIN"/>
    <property type="match status" value="1"/>
</dbReference>
<name>A0A8J7PJV2_9PROT</name>
<dbReference type="Pfam" id="PF12706">
    <property type="entry name" value="Lactamase_B_2"/>
    <property type="match status" value="1"/>
</dbReference>
<dbReference type="PANTHER" id="PTHR42663">
    <property type="entry name" value="HYDROLASE C777.06C-RELATED-RELATED"/>
    <property type="match status" value="1"/>
</dbReference>
<dbReference type="InterPro" id="IPR036866">
    <property type="entry name" value="RibonucZ/Hydroxyglut_hydro"/>
</dbReference>
<evidence type="ECO:0000313" key="3">
    <source>
        <dbReference type="Proteomes" id="UP000664414"/>
    </source>
</evidence>
<sequence length="276" mass="31427">MSTIVEFWGVRGSIPVSSPLYTYFGGHTSCVSVTHDQNIFIFDAGTGLRDLGKKLKEKNINQATLILSHMHFDHILGLPFFEPIWDSNFQLTLLSSHCYEKEGIKEFLKNYIFNDLLFPVKLDQVSAKINYIDCPPSENLTFFEDYHLKIAPLNHPGGGYGYQLRCPSGSSIAYISDTEHTPGDDDLEVLKLMQGADLVIYDAMYTEEQFSQKRGWGHSTWAEGLRLAQKAQAKRLALYHHNPNHTDDILLKIEEDAKKIWSSCFMARQGMEIFLP</sequence>
<dbReference type="Gene3D" id="3.60.15.10">
    <property type="entry name" value="Ribonuclease Z/Hydroxyacylglutathione hydrolase-like"/>
    <property type="match status" value="1"/>
</dbReference>
<proteinExistence type="predicted"/>
<comment type="caution">
    <text evidence="2">The sequence shown here is derived from an EMBL/GenBank/DDBJ whole genome shotgun (WGS) entry which is preliminary data.</text>
</comment>
<dbReference type="InterPro" id="IPR001279">
    <property type="entry name" value="Metallo-B-lactamas"/>
</dbReference>
<dbReference type="SUPFAM" id="SSF56281">
    <property type="entry name" value="Metallo-hydrolase/oxidoreductase"/>
    <property type="match status" value="1"/>
</dbReference>